<dbReference type="HAMAP" id="MF_00713">
    <property type="entry name" value="GcvPB"/>
    <property type="match status" value="1"/>
</dbReference>
<evidence type="ECO:0000313" key="9">
    <source>
        <dbReference type="Proteomes" id="UP000005707"/>
    </source>
</evidence>
<comment type="caution">
    <text evidence="8">The sequence shown here is derived from an EMBL/GenBank/DDBJ whole genome shotgun (WGS) entry which is preliminary data.</text>
</comment>
<dbReference type="STRING" id="1033810.HLPCO_000547"/>
<evidence type="ECO:0000256" key="2">
    <source>
        <dbReference type="ARBA" id="ARBA00022898"/>
    </source>
</evidence>
<dbReference type="OrthoDB" id="9801272at2"/>
<dbReference type="InterPro" id="IPR049316">
    <property type="entry name" value="GDC-P_C"/>
</dbReference>
<evidence type="ECO:0000256" key="3">
    <source>
        <dbReference type="ARBA" id="ARBA00023002"/>
    </source>
</evidence>
<dbReference type="Gene3D" id="3.40.640.10">
    <property type="entry name" value="Type I PLP-dependent aspartate aminotransferase-like (Major domain)"/>
    <property type="match status" value="1"/>
</dbReference>
<evidence type="ECO:0000256" key="5">
    <source>
        <dbReference type="HAMAP-Rule" id="MF_00713"/>
    </source>
</evidence>
<feature type="domain" description="Glycine dehydrogenase C-terminal" evidence="7">
    <location>
        <begin position="352"/>
        <end position="448"/>
    </location>
</feature>
<dbReference type="Pfam" id="PF21478">
    <property type="entry name" value="GcvP2_C"/>
    <property type="match status" value="1"/>
</dbReference>
<dbReference type="InterPro" id="IPR015424">
    <property type="entry name" value="PyrdxlP-dep_Trfase"/>
</dbReference>
<name>U2EH12_9MOLU</name>
<dbReference type="InterPro" id="IPR015421">
    <property type="entry name" value="PyrdxlP-dep_Trfase_major"/>
</dbReference>
<evidence type="ECO:0000256" key="1">
    <source>
        <dbReference type="ARBA" id="ARBA00003788"/>
    </source>
</evidence>
<dbReference type="InterPro" id="IPR023012">
    <property type="entry name" value="GcvPB"/>
</dbReference>
<dbReference type="eggNOG" id="COG1003">
    <property type="taxonomic scope" value="Bacteria"/>
</dbReference>
<dbReference type="PANTHER" id="PTHR11773:SF1">
    <property type="entry name" value="GLYCINE DEHYDROGENASE (DECARBOXYLATING), MITOCHONDRIAL"/>
    <property type="match status" value="1"/>
</dbReference>
<dbReference type="NCBIfam" id="NF003346">
    <property type="entry name" value="PRK04366.1"/>
    <property type="match status" value="1"/>
</dbReference>
<dbReference type="EC" id="1.4.4.2" evidence="5"/>
<evidence type="ECO:0000313" key="8">
    <source>
        <dbReference type="EMBL" id="ERJ13881.1"/>
    </source>
</evidence>
<dbReference type="GO" id="GO:0005960">
    <property type="term" value="C:glycine cleavage complex"/>
    <property type="evidence" value="ECO:0007669"/>
    <property type="project" value="TreeGrafter"/>
</dbReference>
<dbReference type="FunFam" id="3.90.1150.10:FF:000014">
    <property type="entry name" value="Probable glycine dehydrogenase (decarboxylating) subunit 2"/>
    <property type="match status" value="1"/>
</dbReference>
<dbReference type="FunFam" id="3.40.640.10:FF:000034">
    <property type="entry name" value="Probable glycine dehydrogenase (decarboxylating) subunit 2"/>
    <property type="match status" value="1"/>
</dbReference>
<dbReference type="InterPro" id="IPR015422">
    <property type="entry name" value="PyrdxlP-dep_Trfase_small"/>
</dbReference>
<dbReference type="GO" id="GO:0004375">
    <property type="term" value="F:glycine dehydrogenase (decarboxylating) activity"/>
    <property type="evidence" value="ECO:0007669"/>
    <property type="project" value="UniProtKB-EC"/>
</dbReference>
<dbReference type="Proteomes" id="UP000005707">
    <property type="component" value="Unassembled WGS sequence"/>
</dbReference>
<dbReference type="SUPFAM" id="SSF53383">
    <property type="entry name" value="PLP-dependent transferases"/>
    <property type="match status" value="1"/>
</dbReference>
<comment type="function">
    <text evidence="1 5">The glycine cleavage system catalyzes the degradation of glycine. The P protein binds the alpha-amino group of glycine through its pyridoxal phosphate cofactor; CO(2) is released and the remaining methylamine moiety is then transferred to the lipoamide cofactor of the H protein.</text>
</comment>
<dbReference type="AlphaFoldDB" id="U2EH12"/>
<comment type="cofactor">
    <cofactor evidence="5">
        <name>pyridoxal 5'-phosphate</name>
        <dbReference type="ChEBI" id="CHEBI:597326"/>
    </cofactor>
</comment>
<dbReference type="InterPro" id="IPR020581">
    <property type="entry name" value="GDC_P"/>
</dbReference>
<comment type="catalytic activity">
    <reaction evidence="4 5">
        <text>N(6)-[(R)-lipoyl]-L-lysyl-[glycine-cleavage complex H protein] + glycine + H(+) = N(6)-[(R)-S(8)-aminomethyldihydrolipoyl]-L-lysyl-[glycine-cleavage complex H protein] + CO2</text>
        <dbReference type="Rhea" id="RHEA:24304"/>
        <dbReference type="Rhea" id="RHEA-COMP:10494"/>
        <dbReference type="Rhea" id="RHEA-COMP:10495"/>
        <dbReference type="ChEBI" id="CHEBI:15378"/>
        <dbReference type="ChEBI" id="CHEBI:16526"/>
        <dbReference type="ChEBI" id="CHEBI:57305"/>
        <dbReference type="ChEBI" id="CHEBI:83099"/>
        <dbReference type="ChEBI" id="CHEBI:83143"/>
        <dbReference type="EC" id="1.4.4.2"/>
    </reaction>
</comment>
<keyword evidence="9" id="KW-1185">Reference proteome</keyword>
<protein>
    <recommendedName>
        <fullName evidence="5">Probable glycine dehydrogenase (decarboxylating) subunit 2</fullName>
        <ecNumber evidence="5">1.4.4.2</ecNumber>
    </recommendedName>
    <alternativeName>
        <fullName evidence="5">Glycine cleavage system P-protein subunit 2</fullName>
    </alternativeName>
    <alternativeName>
        <fullName evidence="5">Glycine decarboxylase subunit 2</fullName>
    </alternativeName>
    <alternativeName>
        <fullName evidence="5">Glycine dehydrogenase (aminomethyl-transferring) subunit 2</fullName>
    </alternativeName>
</protein>
<dbReference type="EMBL" id="AFNU02000001">
    <property type="protein sequence ID" value="ERJ13881.1"/>
    <property type="molecule type" value="Genomic_DNA"/>
</dbReference>
<keyword evidence="2 5" id="KW-0663">Pyridoxal phosphate</keyword>
<dbReference type="FunCoup" id="U2EH12">
    <property type="interactions" value="76"/>
</dbReference>
<reference evidence="8 9" key="2">
    <citation type="journal article" date="2013" name="PLoS ONE">
        <title>INDIGO - INtegrated Data Warehouse of MIcrobial GenOmes with Examples from the Red Sea Extremophiles.</title>
        <authorList>
            <person name="Alam I."/>
            <person name="Antunes A."/>
            <person name="Kamau A.A."/>
            <person name="Ba Alawi W."/>
            <person name="Kalkatawi M."/>
            <person name="Stingl U."/>
            <person name="Bajic V.B."/>
        </authorList>
    </citation>
    <scope>NUCLEOTIDE SEQUENCE [LARGE SCALE GENOMIC DNA]</scope>
    <source>
        <strain evidence="8 9">SSD-17B</strain>
    </source>
</reference>
<comment type="subunit">
    <text evidence="5">The glycine cleavage system is composed of four proteins: P, T, L and H. In this organism, the P 'protein' is a heterodimer of two subunits.</text>
</comment>
<dbReference type="CDD" id="cd00613">
    <property type="entry name" value="GDC-P"/>
    <property type="match status" value="1"/>
</dbReference>
<dbReference type="PANTHER" id="PTHR11773">
    <property type="entry name" value="GLYCINE DEHYDROGENASE, DECARBOXYLATING"/>
    <property type="match status" value="1"/>
</dbReference>
<dbReference type="InterPro" id="IPR000192">
    <property type="entry name" value="Aminotrans_V_dom"/>
</dbReference>
<gene>
    <name evidence="8" type="primary">gcvP'</name>
    <name evidence="5" type="synonym">gcvPB</name>
    <name evidence="8" type="ORF">HLPCO_000547</name>
</gene>
<comment type="similarity">
    <text evidence="5">Belongs to the GcvP family. C-terminal subunit subfamily.</text>
</comment>
<dbReference type="RefSeq" id="WP_008826012.1">
    <property type="nucleotide sequence ID" value="NZ_AFNU02000001.1"/>
</dbReference>
<dbReference type="InParanoid" id="U2EH12"/>
<evidence type="ECO:0000256" key="4">
    <source>
        <dbReference type="ARBA" id="ARBA00049026"/>
    </source>
</evidence>
<dbReference type="GO" id="GO:0019464">
    <property type="term" value="P:glycine decarboxylation via glycine cleavage system"/>
    <property type="evidence" value="ECO:0007669"/>
    <property type="project" value="UniProtKB-UniRule"/>
</dbReference>
<dbReference type="GO" id="GO:0005829">
    <property type="term" value="C:cytosol"/>
    <property type="evidence" value="ECO:0007669"/>
    <property type="project" value="TreeGrafter"/>
</dbReference>
<dbReference type="Gene3D" id="3.90.1150.10">
    <property type="entry name" value="Aspartate Aminotransferase, domain 1"/>
    <property type="match status" value="1"/>
</dbReference>
<reference evidence="8 9" key="1">
    <citation type="journal article" date="2011" name="J. Bacteriol.">
        <title>Genome sequence of Haloplasma contractile, an unusual contractile bacterium from a deep-sea anoxic brine lake.</title>
        <authorList>
            <person name="Antunes A."/>
            <person name="Alam I."/>
            <person name="El Dorry H."/>
            <person name="Siam R."/>
            <person name="Robertson A."/>
            <person name="Bajic V.B."/>
            <person name="Stingl U."/>
        </authorList>
    </citation>
    <scope>NUCLEOTIDE SEQUENCE [LARGE SCALE GENOMIC DNA]</scope>
    <source>
        <strain evidence="8 9">SSD-17B</strain>
    </source>
</reference>
<dbReference type="GO" id="GO:0016594">
    <property type="term" value="F:glycine binding"/>
    <property type="evidence" value="ECO:0007669"/>
    <property type="project" value="TreeGrafter"/>
</dbReference>
<keyword evidence="3 5" id="KW-0560">Oxidoreductase</keyword>
<accession>U2EH12</accession>
<dbReference type="Pfam" id="PF00266">
    <property type="entry name" value="Aminotran_5"/>
    <property type="match status" value="1"/>
</dbReference>
<feature type="domain" description="Aminotransferase class V" evidence="6">
    <location>
        <begin position="159"/>
        <end position="279"/>
    </location>
</feature>
<sequence>MRNYDHLIFELSKPGRAGYSLPTLDVEDYDINELIPEQLLRKTGAELPEVSENQVVRHYVNLSNKNYGVDTGFYPLGSCTMKYNPKINEDMASIPKFSNIHPLVDESLSQGTLELLYNLAEYLSEITGMKKVSLNPFAGAHGELIGLMIIKAYHEKRGDSKRTKIIVPDSAHGTNPASATVAGFDVIEIKSNEDGTVNIESLKENLSNEVAGIMLTNPNTLGIFEKDIVEVQRLVHEAGGLSYYDGANLNAIMGTVRPGDMGFDVIHLNLHKTFSTPHGGGGPGSGPVGVSQRLVEFLPVPEVIKEDDTYRLSYTKPNTIGRITSFYGNVGILVRAYTYILSMGSDGLKHISRMAVLSANYLQQRLKDVYQLPIDDVCKHEFVLNGLEDQSTGVTTLDIAKLLLDYGFHSPTIYFPLIVKQAMMIEPTESESLEMLDHFVDKMKEIAKLAIDKPDYVKQAPHHTVVRRLDEATAARKPIVKWTNEESSNE</sequence>
<evidence type="ECO:0000259" key="6">
    <source>
        <dbReference type="Pfam" id="PF00266"/>
    </source>
</evidence>
<proteinExistence type="inferred from homology"/>
<dbReference type="Gene3D" id="6.20.440.10">
    <property type="match status" value="1"/>
</dbReference>
<dbReference type="GO" id="GO:0030170">
    <property type="term" value="F:pyridoxal phosphate binding"/>
    <property type="evidence" value="ECO:0007669"/>
    <property type="project" value="TreeGrafter"/>
</dbReference>
<feature type="modified residue" description="N6-(pyridoxal phosphate)lysine" evidence="5">
    <location>
        <position position="272"/>
    </location>
</feature>
<organism evidence="8 9">
    <name type="scientific">Haloplasma contractile SSD-17B</name>
    <dbReference type="NCBI Taxonomy" id="1033810"/>
    <lineage>
        <taxon>Bacteria</taxon>
        <taxon>Bacillati</taxon>
        <taxon>Mycoplasmatota</taxon>
        <taxon>Mollicutes</taxon>
        <taxon>Haloplasmatales</taxon>
        <taxon>Haloplasmataceae</taxon>
        <taxon>Haloplasma</taxon>
    </lineage>
</organism>
<evidence type="ECO:0000259" key="7">
    <source>
        <dbReference type="Pfam" id="PF21478"/>
    </source>
</evidence>